<evidence type="ECO:0000313" key="1">
    <source>
        <dbReference type="EMBL" id="GAH94172.1"/>
    </source>
</evidence>
<protein>
    <submittedName>
        <fullName evidence="1">Uncharacterized protein</fullName>
    </submittedName>
</protein>
<accession>X1JJC3</accession>
<name>X1JJC3_9ZZZZ</name>
<dbReference type="EMBL" id="BARV01002618">
    <property type="protein sequence ID" value="GAH94172.1"/>
    <property type="molecule type" value="Genomic_DNA"/>
</dbReference>
<reference evidence="1" key="1">
    <citation type="journal article" date="2014" name="Front. Microbiol.">
        <title>High frequency of phylogenetically diverse reductive dehalogenase-homologous genes in deep subseafloor sedimentary metagenomes.</title>
        <authorList>
            <person name="Kawai M."/>
            <person name="Futagami T."/>
            <person name="Toyoda A."/>
            <person name="Takaki Y."/>
            <person name="Nishi S."/>
            <person name="Hori S."/>
            <person name="Arai W."/>
            <person name="Tsubouchi T."/>
            <person name="Morono Y."/>
            <person name="Uchiyama I."/>
            <person name="Ito T."/>
            <person name="Fujiyama A."/>
            <person name="Inagaki F."/>
            <person name="Takami H."/>
        </authorList>
    </citation>
    <scope>NUCLEOTIDE SEQUENCE</scope>
    <source>
        <strain evidence="1">Expedition CK06-06</strain>
    </source>
</reference>
<dbReference type="AlphaFoldDB" id="X1JJC3"/>
<comment type="caution">
    <text evidence="1">The sequence shown here is derived from an EMBL/GenBank/DDBJ whole genome shotgun (WGS) entry which is preliminary data.</text>
</comment>
<proteinExistence type="predicted"/>
<gene>
    <name evidence="1" type="ORF">S06H3_06673</name>
</gene>
<organism evidence="1">
    <name type="scientific">marine sediment metagenome</name>
    <dbReference type="NCBI Taxonomy" id="412755"/>
    <lineage>
        <taxon>unclassified sequences</taxon>
        <taxon>metagenomes</taxon>
        <taxon>ecological metagenomes</taxon>
    </lineage>
</organism>
<feature type="non-terminal residue" evidence="1">
    <location>
        <position position="86"/>
    </location>
</feature>
<sequence length="86" mass="10253">MDTINEVALKERQTLGALVYFRVVEEEAGKFQLCCRMNWQESEILLITQRKRPRTWSSLDSLFDYIDKTYGPVPTYFLRHLSEEFT</sequence>